<dbReference type="PRINTS" id="PR00722">
    <property type="entry name" value="CHYMOTRYPSIN"/>
</dbReference>
<dbReference type="Gene3D" id="3.30.465.10">
    <property type="match status" value="1"/>
</dbReference>
<dbReference type="SMART" id="SM00020">
    <property type="entry name" value="Tryp_SPc"/>
    <property type="match status" value="1"/>
</dbReference>
<dbReference type="GO" id="GO:0006508">
    <property type="term" value="P:proteolysis"/>
    <property type="evidence" value="ECO:0007669"/>
    <property type="project" value="InterPro"/>
</dbReference>
<dbReference type="SUPFAM" id="SSF56003">
    <property type="entry name" value="Molybdenum cofactor-binding domain"/>
    <property type="match status" value="1"/>
</dbReference>
<proteinExistence type="inferred from homology"/>
<evidence type="ECO:0000256" key="3">
    <source>
        <dbReference type="ARBA" id="ARBA00006849"/>
    </source>
</evidence>
<dbReference type="Pfam" id="PF03450">
    <property type="entry name" value="CO_deh_flav_C"/>
    <property type="match status" value="1"/>
</dbReference>
<dbReference type="PROSITE" id="PS50240">
    <property type="entry name" value="TRYPSIN_DOM"/>
    <property type="match status" value="1"/>
</dbReference>
<keyword evidence="13 25" id="KW-0408">Iron</keyword>
<evidence type="ECO:0000256" key="19">
    <source>
        <dbReference type="ARBA" id="ARBA00034078"/>
    </source>
</evidence>
<dbReference type="InterPro" id="IPR022407">
    <property type="entry name" value="OxRdtase_Mopterin_BS"/>
</dbReference>
<feature type="binding site" evidence="24">
    <location>
        <position position="474"/>
    </location>
    <ligand>
        <name>FAD</name>
        <dbReference type="ChEBI" id="CHEBI:57692"/>
    </ligand>
</feature>
<dbReference type="CDD" id="cd00190">
    <property type="entry name" value="Tryp_SPc"/>
    <property type="match status" value="1"/>
</dbReference>
<dbReference type="SUPFAM" id="SSF54292">
    <property type="entry name" value="2Fe-2S ferredoxin-like"/>
    <property type="match status" value="1"/>
</dbReference>
<keyword evidence="14 25" id="KW-0411">Iron-sulfur</keyword>
<dbReference type="FunFam" id="3.30.465.10:FF:000004">
    <property type="entry name" value="Xanthine dehydrogenase/oxidase"/>
    <property type="match status" value="1"/>
</dbReference>
<dbReference type="Gene3D" id="3.30.390.50">
    <property type="entry name" value="CO dehydrogenase flavoprotein, C-terminal domain"/>
    <property type="match status" value="1"/>
</dbReference>
<dbReference type="Gene3D" id="3.30.365.10">
    <property type="entry name" value="Aldehyde oxidase/xanthine dehydrogenase, molybdopterin binding domain"/>
    <property type="match status" value="4"/>
</dbReference>
<dbReference type="InterPro" id="IPR009003">
    <property type="entry name" value="Peptidase_S1_PA"/>
</dbReference>
<dbReference type="PROSITE" id="PS51387">
    <property type="entry name" value="FAD_PCMH"/>
    <property type="match status" value="1"/>
</dbReference>
<dbReference type="InterPro" id="IPR016166">
    <property type="entry name" value="FAD-bd_PCMH"/>
</dbReference>
<dbReference type="InterPro" id="IPR046867">
    <property type="entry name" value="AldOxase/xan_DH_MoCoBD2"/>
</dbReference>
<feature type="binding site" evidence="25">
    <location>
        <position position="83"/>
    </location>
    <ligand>
        <name>[2Fe-2S] cluster</name>
        <dbReference type="ChEBI" id="CHEBI:190135"/>
        <label>1</label>
    </ligand>
</feature>
<feature type="binding site" evidence="25">
    <location>
        <position position="123"/>
    </location>
    <ligand>
        <name>[2Fe-2S] cluster</name>
        <dbReference type="ChEBI" id="CHEBI:190135"/>
        <label>2</label>
    </ligand>
</feature>
<comment type="cofactor">
    <cofactor evidence="25">
        <name>Mo-molybdopterin</name>
        <dbReference type="ChEBI" id="CHEBI:71302"/>
    </cofactor>
    <text evidence="25">Binds 1 Mo-molybdopterin (Mo-MPT) cofactor per subunit.</text>
</comment>
<dbReference type="FunFam" id="3.10.20.30:FF:000015">
    <property type="entry name" value="Aldehyde oxidase 1"/>
    <property type="match status" value="1"/>
</dbReference>
<dbReference type="PROSITE" id="PS51085">
    <property type="entry name" value="2FE2S_FER_2"/>
    <property type="match status" value="1"/>
</dbReference>
<evidence type="ECO:0000256" key="8">
    <source>
        <dbReference type="ARBA" id="ARBA00022630"/>
    </source>
</evidence>
<feature type="binding site" evidence="24">
    <location>
        <position position="456"/>
    </location>
    <ligand>
        <name>FAD</name>
        <dbReference type="ChEBI" id="CHEBI:57692"/>
    </ligand>
</feature>
<keyword evidence="7 25" id="KW-0500">Molybdenum</keyword>
<dbReference type="GO" id="GO:0005506">
    <property type="term" value="F:iron ion binding"/>
    <property type="evidence" value="ECO:0007669"/>
    <property type="project" value="InterPro"/>
</dbReference>
<feature type="binding site" evidence="25">
    <location>
        <position position="126"/>
    </location>
    <ligand>
        <name>[2Fe-2S] cluster</name>
        <dbReference type="ChEBI" id="CHEBI:190135"/>
        <label>2</label>
    </ligand>
</feature>
<dbReference type="InterPro" id="IPR037165">
    <property type="entry name" value="AldOxase/xan_DH_Mopterin-bd_sf"/>
</dbReference>
<evidence type="ECO:0000256" key="5">
    <source>
        <dbReference type="ARBA" id="ARBA00013123"/>
    </source>
</evidence>
<organism evidence="26">
    <name type="scientific">Cyprideis torosa</name>
    <dbReference type="NCBI Taxonomy" id="163714"/>
    <lineage>
        <taxon>Eukaryota</taxon>
        <taxon>Metazoa</taxon>
        <taxon>Ecdysozoa</taxon>
        <taxon>Arthropoda</taxon>
        <taxon>Crustacea</taxon>
        <taxon>Oligostraca</taxon>
        <taxon>Ostracoda</taxon>
        <taxon>Podocopa</taxon>
        <taxon>Podocopida</taxon>
        <taxon>Cytherocopina</taxon>
        <taxon>Cytheroidea</taxon>
        <taxon>Cytherideidae</taxon>
        <taxon>Cyprideis</taxon>
    </lineage>
</organism>
<dbReference type="InterPro" id="IPR002888">
    <property type="entry name" value="2Fe-2S-bd"/>
</dbReference>
<evidence type="ECO:0000256" key="20">
    <source>
        <dbReference type="ARBA" id="ARBA00049017"/>
    </source>
</evidence>
<dbReference type="PANTHER" id="PTHR45444">
    <property type="entry name" value="XANTHINE DEHYDROGENASE"/>
    <property type="match status" value="1"/>
</dbReference>
<comment type="catalytic activity">
    <reaction evidence="21">
        <text>hypoxanthine + NAD(+) + H2O = xanthine + NADH + H(+)</text>
        <dbReference type="Rhea" id="RHEA:24670"/>
        <dbReference type="ChEBI" id="CHEBI:15377"/>
        <dbReference type="ChEBI" id="CHEBI:15378"/>
        <dbReference type="ChEBI" id="CHEBI:17368"/>
        <dbReference type="ChEBI" id="CHEBI:17712"/>
        <dbReference type="ChEBI" id="CHEBI:57540"/>
        <dbReference type="ChEBI" id="CHEBI:57945"/>
        <dbReference type="EC" id="1.17.1.4"/>
    </reaction>
</comment>
<comment type="subcellular location">
    <subcellularLocation>
        <location evidence="2">Peroxisome</location>
    </subcellularLocation>
</comment>
<evidence type="ECO:0000256" key="1">
    <source>
        <dbReference type="ARBA" id="ARBA00001974"/>
    </source>
</evidence>
<evidence type="ECO:0000256" key="7">
    <source>
        <dbReference type="ARBA" id="ARBA00022505"/>
    </source>
</evidence>
<comment type="cofactor">
    <cofactor evidence="19">
        <name>[2Fe-2S] cluster</name>
        <dbReference type="ChEBI" id="CHEBI:190135"/>
    </cofactor>
</comment>
<comment type="function">
    <text evidence="22">Key enzyme in purine degradation. Catalyzes the oxidation of hypoxanthine to xanthine. Catalyzes the oxidation of xanthine to uric acid.</text>
</comment>
<comment type="catalytic activity">
    <reaction evidence="20">
        <text>xanthine + NAD(+) + H2O = urate + NADH + H(+)</text>
        <dbReference type="Rhea" id="RHEA:16669"/>
        <dbReference type="ChEBI" id="CHEBI:15377"/>
        <dbReference type="ChEBI" id="CHEBI:15378"/>
        <dbReference type="ChEBI" id="CHEBI:17712"/>
        <dbReference type="ChEBI" id="CHEBI:17775"/>
        <dbReference type="ChEBI" id="CHEBI:57540"/>
        <dbReference type="ChEBI" id="CHEBI:57945"/>
        <dbReference type="EC" id="1.17.1.4"/>
    </reaction>
</comment>
<dbReference type="SMART" id="SM01092">
    <property type="entry name" value="CO_deh_flav_C"/>
    <property type="match status" value="1"/>
</dbReference>
<evidence type="ECO:0000256" key="9">
    <source>
        <dbReference type="ARBA" id="ARBA00022714"/>
    </source>
</evidence>
<feature type="binding site" evidence="24">
    <location>
        <position position="967"/>
    </location>
    <ligand>
        <name>substrate</name>
    </ligand>
</feature>
<dbReference type="InterPro" id="IPR012675">
    <property type="entry name" value="Beta-grasp_dom_sf"/>
</dbReference>
<evidence type="ECO:0000256" key="24">
    <source>
        <dbReference type="PIRSR" id="PIRSR000127-2"/>
    </source>
</evidence>
<dbReference type="Pfam" id="PF01799">
    <property type="entry name" value="Fer2_2"/>
    <property type="match status" value="1"/>
</dbReference>
<dbReference type="InterPro" id="IPR005107">
    <property type="entry name" value="CO_DH_flav_C"/>
</dbReference>
<dbReference type="GO" id="GO:0043546">
    <property type="term" value="F:molybdopterin cofactor binding"/>
    <property type="evidence" value="ECO:0007669"/>
    <property type="project" value="InterPro"/>
</dbReference>
<dbReference type="FunFam" id="2.40.10.10:FF:000068">
    <property type="entry name" value="transmembrane protease serine 2"/>
    <property type="match status" value="1"/>
</dbReference>
<dbReference type="Pfam" id="PF00941">
    <property type="entry name" value="FAD_binding_5"/>
    <property type="match status" value="1"/>
</dbReference>
<dbReference type="GO" id="GO:0071949">
    <property type="term" value="F:FAD binding"/>
    <property type="evidence" value="ECO:0007669"/>
    <property type="project" value="InterPro"/>
</dbReference>
<dbReference type="FunFam" id="3.30.43.10:FF:000001">
    <property type="entry name" value="Xanthine dehydrogenase/oxidase"/>
    <property type="match status" value="1"/>
</dbReference>
<dbReference type="GO" id="GO:0005777">
    <property type="term" value="C:peroxisome"/>
    <property type="evidence" value="ECO:0007669"/>
    <property type="project" value="UniProtKB-SubCell"/>
</dbReference>
<evidence type="ECO:0000256" key="4">
    <source>
        <dbReference type="ARBA" id="ARBA00011738"/>
    </source>
</evidence>
<evidence type="ECO:0000256" key="22">
    <source>
        <dbReference type="ARBA" id="ARBA00053333"/>
    </source>
</evidence>
<comment type="subunit">
    <text evidence="4">Homodimer.</text>
</comment>
<sequence>MPSSQGTSGICQFQPLVFYVNGRKIVDNAVDPEWTLLEYLRDKLHLRGTKLGCGEGGCGACTVMVSGFCRETQKIQHDSVNACLAPICSVHKKAVTTIEGIGSTKTKLHEVQERIAKSHGSQCGFCTPGIVMSMYTLLRNNPHPEIDDIEAYMQGNLCRCTGYRPIMEAWMTFTPSGGCCGGMKNGVCCQQSNGDAVEMDGHLSNDVAESEKLVSPSDFCPYDPTQEPIFPPELLLDEIEAMSLTTRIVFTGPRVVWFHPKTLPEVLEIKAEYPSAKIVVGNTEVGVEVRIKKQFYQWLLNPSEVTAMTKIELTEQGLEVGAAVTLSVLETELKKITQDAENEHRNQVFAAILEMLRWFSGKQIRNVAVSMAGSTVAPTRSFVCAIGGNIMTASPISDLNPLLMAAGASLLVQKASALKGFERFMAEFESPIRRVALDQDFFIGYRKHILEPEDVLISIFIPFTRYDEYFYGFKQARRREDDIAIVNAGMRVALTTTCTIKDISLVFGGMAATTIEANGTAMALVGRPWIDSLPTAIEVLLEDLPLDASAPGGMPVYRQALALSFFQKFWIYVTQKLTKEGRLMGLEDALRESVSCLDTVPIEAPKTTQIYSIVPDGQAEYDAIGRPLLHSSAFEQATGEARYCNDTPKIEQEAAIAFVYSKKSKAKIIRLDPSLALAMEGVIGWVSGSDVPKERQNYGLEVFDEQVFWNDYVTSRGQLIGGIVADTHRQAKEAATKVMVEYEDEPGAIITIQDAIKAKSFYWQKTLERGDVDKALKDCVHRVKGDMYVGGQEHFYLEGQNCLVIPKGERDEVEVLASVQDVKTCQHLVAHVLGIPANRVVVRTKRIGGGFGGKEFRCLIYVMPSAVAATKFQRPIRCWIDRDEDMASSGQRHAFFCEYEVGADASGKILAVDLKLYNNAGYSLDLSSAVMQKGMFECTNAYEVPNVRVCGNVCKTNIISNTAFRGFGAIQCMMIAETWITHLAEAAGINANEIRQRNFVREGSLTHFQQEIKHCTLQRCWDECKSTSDYENRLQAVQEFNRKNKLKKRGLAMTPTKYGIGFFPFFLNQGYALVHIYLDGSVMLNHGGVEMGQGLHTKMIQVASRALRIPASRIHTVDVATDKTPNTTTTAASVGADLNGGAVQNACETLLQRLEPFIAANPKGSWEDWVQAAFLSRVSLSAAGHYKARDMDFSWETGKGDLFNYFCYGAACAEVEVDCLTGDHRVLRADLVMDVGESLNPAIDIGQIEGAFVQGYGLYTMEEPVYGPDGILRTTGPGTYKIPGFGDIPQTLNVSLLRGSLNRHAVYSSKAVGEPPLFLSSSVFFAIRNAIKAYREENQAKETFTLYSPATSERIRIACEDGILRKVWGVVPDFTHYCGGTLINEQWILTAASCVESDSPQDLQLECNEEINVIRRLIDSKVVLGEHDRTKLEGTELFLQVQRIVVHEEYNSGTFEHNIALLELQDRITPSDYYWPLTEWATEESQFFPPETECVSAGWGTVSTTLLMLAHKLQEVDLLTIDPWDCEDSYGLDIYPGMFCAGWYFDGDRDPCVGDGGGPLICESALAGIVSWGGGCAVPRYPGVYTDVGFYNSWIESNLARKSR</sequence>
<dbReference type="GO" id="GO:0051537">
    <property type="term" value="F:2 iron, 2 sulfur cluster binding"/>
    <property type="evidence" value="ECO:0007669"/>
    <property type="project" value="UniProtKB-KW"/>
</dbReference>
<dbReference type="Gene3D" id="3.10.20.30">
    <property type="match status" value="1"/>
</dbReference>
<dbReference type="SMART" id="SM01008">
    <property type="entry name" value="Ald_Xan_dh_C"/>
    <property type="match status" value="1"/>
</dbReference>
<dbReference type="Pfam" id="PF00111">
    <property type="entry name" value="Fer2"/>
    <property type="match status" value="1"/>
</dbReference>
<dbReference type="FunFam" id="3.30.365.10:FF:000004">
    <property type="entry name" value="Xanthine dehydrogenase oxidase"/>
    <property type="match status" value="1"/>
</dbReference>
<dbReference type="OrthoDB" id="8300278at2759"/>
<feature type="active site" description="Proton acceptor" evidence="23">
    <location>
        <position position="1314"/>
    </location>
</feature>
<gene>
    <name evidence="26" type="ORF">CTOB1V02_LOCUS2931</name>
</gene>
<dbReference type="Pfam" id="PF02738">
    <property type="entry name" value="MoCoBD_1"/>
    <property type="match status" value="1"/>
</dbReference>
<evidence type="ECO:0000256" key="10">
    <source>
        <dbReference type="ARBA" id="ARBA00022723"/>
    </source>
</evidence>
<feature type="binding site" evidence="25">
    <location>
        <position position="158"/>
    </location>
    <ligand>
        <name>[2Fe-2S] cluster</name>
        <dbReference type="ChEBI" id="CHEBI:190135"/>
        <label>2</label>
    </ligand>
</feature>
<feature type="binding site" evidence="25">
    <location>
        <position position="160"/>
    </location>
    <ligand>
        <name>[2Fe-2S] cluster</name>
        <dbReference type="ChEBI" id="CHEBI:190135"/>
        <label>2</label>
    </ligand>
</feature>
<dbReference type="PROSITE" id="PS00559">
    <property type="entry name" value="MOLYBDOPTERIN_EUK"/>
    <property type="match status" value="1"/>
</dbReference>
<dbReference type="InterPro" id="IPR016169">
    <property type="entry name" value="FAD-bd_PCMH_sub2"/>
</dbReference>
<protein>
    <recommendedName>
        <fullName evidence="6">Xanthine dehydrogenase</fullName>
        <ecNumber evidence="5">1.17.1.4</ecNumber>
    </recommendedName>
</protein>
<dbReference type="InterPro" id="IPR000674">
    <property type="entry name" value="Ald_Oxase/Xan_DH_a/b"/>
</dbReference>
<dbReference type="PIRSF" id="PIRSF000127">
    <property type="entry name" value="Xanthine_DH"/>
    <property type="match status" value="1"/>
</dbReference>
<dbReference type="InterPro" id="IPR008274">
    <property type="entry name" value="AldOxase/xan_DH_MoCoBD1"/>
</dbReference>
<comment type="similarity">
    <text evidence="3">Belongs to the xanthine dehydrogenase family.</text>
</comment>
<evidence type="ECO:0000256" key="13">
    <source>
        <dbReference type="ARBA" id="ARBA00023004"/>
    </source>
</evidence>
<dbReference type="InterPro" id="IPR016167">
    <property type="entry name" value="FAD-bd_PCMH_sub1"/>
</dbReference>
<dbReference type="InterPro" id="IPR014307">
    <property type="entry name" value="Xanthine_DH_ssu"/>
</dbReference>
<evidence type="ECO:0000313" key="26">
    <source>
        <dbReference type="EMBL" id="CAD7224982.1"/>
    </source>
</evidence>
<dbReference type="SUPFAM" id="SSF56176">
    <property type="entry name" value="FAD-binding/transporter-associated domain-like"/>
    <property type="match status" value="1"/>
</dbReference>
<keyword evidence="17" id="KW-1015">Disulfide bond</keyword>
<feature type="binding site" evidence="25">
    <location>
        <position position="61"/>
    </location>
    <ligand>
        <name>[2Fe-2S] cluster</name>
        <dbReference type="ChEBI" id="CHEBI:190135"/>
        <label>1</label>
    </ligand>
</feature>
<dbReference type="FunFam" id="1.10.150.120:FF:000001">
    <property type="entry name" value="Aldehyde oxidase 1"/>
    <property type="match status" value="1"/>
</dbReference>
<dbReference type="SUPFAM" id="SSF50494">
    <property type="entry name" value="Trypsin-like serine proteases"/>
    <property type="match status" value="1"/>
</dbReference>
<dbReference type="GO" id="GO:0004252">
    <property type="term" value="F:serine-type endopeptidase activity"/>
    <property type="evidence" value="ECO:0007669"/>
    <property type="project" value="InterPro"/>
</dbReference>
<feature type="binding site" evidence="25">
    <location>
        <position position="58"/>
    </location>
    <ligand>
        <name>[2Fe-2S] cluster</name>
        <dbReference type="ChEBI" id="CHEBI:190135"/>
        <label>1</label>
    </ligand>
</feature>
<accession>A0A7R8ZKL7</accession>
<evidence type="ECO:0000256" key="23">
    <source>
        <dbReference type="PIRSR" id="PIRSR000127-1"/>
    </source>
</evidence>
<feature type="binding site" evidence="25">
    <location>
        <position position="1132"/>
    </location>
    <ligand>
        <name>Mo-molybdopterin</name>
        <dbReference type="ChEBI" id="CHEBI:71302"/>
    </ligand>
    <ligandPart>
        <name>Mo</name>
        <dbReference type="ChEBI" id="CHEBI:28685"/>
    </ligandPart>
</feature>
<dbReference type="InterPro" id="IPR036010">
    <property type="entry name" value="2Fe-2S_ferredoxin-like_sf"/>
</dbReference>
<dbReference type="FunFam" id="3.30.365.10:FF:000001">
    <property type="entry name" value="Xanthine dehydrogenase oxidase"/>
    <property type="match status" value="1"/>
</dbReference>
<dbReference type="InterPro" id="IPR016208">
    <property type="entry name" value="Ald_Oxase/xanthine_DH-like"/>
</dbReference>
<comment type="cofactor">
    <cofactor evidence="1 24">
        <name>FAD</name>
        <dbReference type="ChEBI" id="CHEBI:57692"/>
    </cofactor>
</comment>
<dbReference type="FunFam" id="2.40.10.10:FF:000002">
    <property type="entry name" value="Transmembrane protease serine"/>
    <property type="match status" value="1"/>
</dbReference>
<dbReference type="Pfam" id="PF00089">
    <property type="entry name" value="Trypsin"/>
    <property type="match status" value="1"/>
</dbReference>
<dbReference type="InterPro" id="IPR002346">
    <property type="entry name" value="Mopterin_DH_FAD-bd"/>
</dbReference>
<dbReference type="PANTHER" id="PTHR45444:SF3">
    <property type="entry name" value="XANTHINE DEHYDROGENASE"/>
    <property type="match status" value="1"/>
</dbReference>
<feature type="binding site" evidence="25">
    <location>
        <position position="965"/>
    </location>
    <ligand>
        <name>Mo-molybdopterin</name>
        <dbReference type="ChEBI" id="CHEBI:71302"/>
    </ligand>
    <ligandPart>
        <name>Mo</name>
        <dbReference type="ChEBI" id="CHEBI:28685"/>
    </ligandPart>
</feature>
<comment type="cofactor">
    <cofactor evidence="25">
        <name>[2Fe-2S] cluster</name>
        <dbReference type="ChEBI" id="CHEBI:190135"/>
    </cofactor>
    <text evidence="25">Binds 2 [2Fe-2S] clusters.</text>
</comment>
<dbReference type="InterPro" id="IPR006058">
    <property type="entry name" value="2Fe2S_fd_BS"/>
</dbReference>
<dbReference type="NCBIfam" id="TIGR02963">
    <property type="entry name" value="xanthine_xdhA"/>
    <property type="match status" value="1"/>
</dbReference>
<feature type="binding site" evidence="24">
    <location>
        <position position="359"/>
    </location>
    <ligand>
        <name>FAD</name>
        <dbReference type="ChEBI" id="CHEBI:57692"/>
    </ligand>
</feature>
<name>A0A7R8ZKL7_9CRUS</name>
<feature type="binding site" evidence="25">
    <location>
        <position position="53"/>
    </location>
    <ligand>
        <name>[2Fe-2S] cluster</name>
        <dbReference type="ChEBI" id="CHEBI:190135"/>
        <label>1</label>
    </ligand>
</feature>
<dbReference type="Pfam" id="PF01315">
    <property type="entry name" value="Ald_Xan_dh_C"/>
    <property type="match status" value="1"/>
</dbReference>
<evidence type="ECO:0000256" key="16">
    <source>
        <dbReference type="ARBA" id="ARBA00023140"/>
    </source>
</evidence>
<dbReference type="Gene3D" id="3.30.43.10">
    <property type="entry name" value="Uridine Diphospho-n-acetylenolpyruvylglucosamine Reductase, domain 2"/>
    <property type="match status" value="1"/>
</dbReference>
<dbReference type="InterPro" id="IPR001041">
    <property type="entry name" value="2Fe-2S_ferredoxin-type"/>
</dbReference>
<reference evidence="26" key="1">
    <citation type="submission" date="2020-11" db="EMBL/GenBank/DDBJ databases">
        <authorList>
            <person name="Tran Van P."/>
        </authorList>
    </citation>
    <scope>NUCLEOTIDE SEQUENCE</scope>
</reference>
<keyword evidence="15" id="KW-0520">NAD</keyword>
<feature type="binding site" evidence="25">
    <location>
        <position position="851"/>
    </location>
    <ligand>
        <name>Mo-molybdopterin</name>
        <dbReference type="ChEBI" id="CHEBI:71302"/>
    </ligand>
    <ligandPart>
        <name>Mo</name>
        <dbReference type="ChEBI" id="CHEBI:28685"/>
    </ligandPart>
</feature>
<evidence type="ECO:0000256" key="15">
    <source>
        <dbReference type="ARBA" id="ARBA00023027"/>
    </source>
</evidence>
<dbReference type="SUPFAM" id="SSF54665">
    <property type="entry name" value="CO dehydrogenase molybdoprotein N-domain-like"/>
    <property type="match status" value="1"/>
</dbReference>
<dbReference type="GO" id="GO:0006145">
    <property type="term" value="P:purine nucleobase catabolic process"/>
    <property type="evidence" value="ECO:0007669"/>
    <property type="project" value="UniProtKB-ARBA"/>
</dbReference>
<dbReference type="InterPro" id="IPR036856">
    <property type="entry name" value="Ald_Oxase/Xan_DH_a/b_sf"/>
</dbReference>
<keyword evidence="11 24" id="KW-0274">FAD</keyword>
<keyword evidence="10 25" id="KW-0479">Metal-binding</keyword>
<dbReference type="SUPFAM" id="SSF55447">
    <property type="entry name" value="CO dehydrogenase flavoprotein C-terminal domain-like"/>
    <property type="match status" value="1"/>
</dbReference>
<dbReference type="InterPro" id="IPR001314">
    <property type="entry name" value="Peptidase_S1A"/>
</dbReference>
<dbReference type="InterPro" id="IPR036884">
    <property type="entry name" value="2Fe-2S-bd_dom_sf"/>
</dbReference>
<dbReference type="InterPro" id="IPR043504">
    <property type="entry name" value="Peptidase_S1_PA_chymotrypsin"/>
</dbReference>
<dbReference type="InterPro" id="IPR001254">
    <property type="entry name" value="Trypsin_dom"/>
</dbReference>
<evidence type="ECO:0000256" key="2">
    <source>
        <dbReference type="ARBA" id="ARBA00004275"/>
    </source>
</evidence>
<dbReference type="PROSITE" id="PS00197">
    <property type="entry name" value="2FE2S_FER_1"/>
    <property type="match status" value="1"/>
</dbReference>
<dbReference type="EC" id="1.17.1.4" evidence="5"/>
<feature type="binding site" evidence="25">
    <location>
        <position position="820"/>
    </location>
    <ligand>
        <name>Mo-molybdopterin</name>
        <dbReference type="ChEBI" id="CHEBI:71302"/>
    </ligand>
    <ligandPart>
        <name>Mo</name>
        <dbReference type="ChEBI" id="CHEBI:28685"/>
    </ligandPart>
</feature>
<keyword evidence="12" id="KW-0560">Oxidoreductase</keyword>
<dbReference type="Gene3D" id="3.90.1170.50">
    <property type="entry name" value="Aldehyde oxidase/xanthine dehydrogenase, a/b hammerhead"/>
    <property type="match status" value="1"/>
</dbReference>
<feature type="binding site" evidence="24">
    <location>
        <position position="855"/>
    </location>
    <ligand>
        <name>substrate</name>
    </ligand>
</feature>
<feature type="binding site" evidence="24">
    <location>
        <position position="398"/>
    </location>
    <ligand>
        <name>FAD</name>
        <dbReference type="ChEBI" id="CHEBI:57692"/>
    </ligand>
</feature>
<evidence type="ECO:0000256" key="21">
    <source>
        <dbReference type="ARBA" id="ARBA00049517"/>
    </source>
</evidence>
<dbReference type="FunFam" id="3.30.365.10:FF:000003">
    <property type="entry name" value="Aldehyde oxidase 1"/>
    <property type="match status" value="1"/>
</dbReference>
<feature type="binding site" evidence="24">
    <location>
        <begin position="278"/>
        <end position="285"/>
    </location>
    <ligand>
        <name>FAD</name>
        <dbReference type="ChEBI" id="CHEBI:57692"/>
    </ligand>
</feature>
<evidence type="ECO:0000256" key="17">
    <source>
        <dbReference type="ARBA" id="ARBA00023157"/>
    </source>
</evidence>
<evidence type="ECO:0000256" key="25">
    <source>
        <dbReference type="PIRSR" id="PIRSR000127-3"/>
    </source>
</evidence>
<dbReference type="SUPFAM" id="SSF47741">
    <property type="entry name" value="CO dehydrogenase ISP C-domain like"/>
    <property type="match status" value="1"/>
</dbReference>
<dbReference type="Pfam" id="PF20256">
    <property type="entry name" value="MoCoBD_2"/>
    <property type="match status" value="1"/>
</dbReference>
<evidence type="ECO:0000256" key="14">
    <source>
        <dbReference type="ARBA" id="ARBA00023014"/>
    </source>
</evidence>
<evidence type="ECO:0000256" key="18">
    <source>
        <dbReference type="ARBA" id="ARBA00024195"/>
    </source>
</evidence>
<dbReference type="GO" id="GO:0004854">
    <property type="term" value="F:xanthine dehydrogenase activity"/>
    <property type="evidence" value="ECO:0007669"/>
    <property type="project" value="UniProtKB-EC"/>
</dbReference>
<evidence type="ECO:0000256" key="11">
    <source>
        <dbReference type="ARBA" id="ARBA00022827"/>
    </source>
</evidence>
<dbReference type="Gene3D" id="2.40.10.10">
    <property type="entry name" value="Trypsin-like serine proteases"/>
    <property type="match status" value="2"/>
</dbReference>
<dbReference type="FunFam" id="3.30.365.10:FF:000002">
    <property type="entry name" value="Xanthine dehydrogenase oxidase"/>
    <property type="match status" value="1"/>
</dbReference>
<comment type="similarity">
    <text evidence="18">Belongs to the peptidase S1 family. CLIP subfamily.</text>
</comment>
<keyword evidence="9 25" id="KW-0001">2Fe-2S</keyword>
<dbReference type="InterPro" id="IPR036683">
    <property type="entry name" value="CO_DH_flav_C_dom_sf"/>
</dbReference>
<keyword evidence="16" id="KW-0576">Peroxisome</keyword>
<evidence type="ECO:0000256" key="12">
    <source>
        <dbReference type="ARBA" id="ARBA00023002"/>
    </source>
</evidence>
<dbReference type="InterPro" id="IPR036318">
    <property type="entry name" value="FAD-bd_PCMH-like_sf"/>
</dbReference>
<evidence type="ECO:0000256" key="6">
    <source>
        <dbReference type="ARBA" id="ARBA00019394"/>
    </source>
</evidence>
<dbReference type="Gene3D" id="1.10.150.120">
    <property type="entry name" value="[2Fe-2S]-binding domain"/>
    <property type="match status" value="1"/>
</dbReference>
<keyword evidence="8" id="KW-0285">Flavoprotein</keyword>
<dbReference type="EMBL" id="OB660479">
    <property type="protein sequence ID" value="CAD7224982.1"/>
    <property type="molecule type" value="Genomic_DNA"/>
</dbReference>